<dbReference type="PROSITE" id="PS00018">
    <property type="entry name" value="EF_HAND_1"/>
    <property type="match status" value="2"/>
</dbReference>
<dbReference type="AlphaFoldDB" id="A0A8W8NV77"/>
<evidence type="ECO:0000313" key="3">
    <source>
        <dbReference type="EnsemblMetazoa" id="G845.1:cds"/>
    </source>
</evidence>
<reference evidence="3" key="1">
    <citation type="submission" date="2022-08" db="UniProtKB">
        <authorList>
            <consortium name="EnsemblMetazoa"/>
        </authorList>
    </citation>
    <scope>IDENTIFICATION</scope>
    <source>
        <strain evidence="3">05x7-T-G4-1.051#20</strain>
    </source>
</reference>
<evidence type="ECO:0000313" key="4">
    <source>
        <dbReference type="Proteomes" id="UP000005408"/>
    </source>
</evidence>
<accession>A0A8W8NV77</accession>
<dbReference type="InterPro" id="IPR018247">
    <property type="entry name" value="EF_Hand_1_Ca_BS"/>
</dbReference>
<evidence type="ECO:0000256" key="1">
    <source>
        <dbReference type="ARBA" id="ARBA00022837"/>
    </source>
</evidence>
<proteinExistence type="predicted"/>
<dbReference type="InterPro" id="IPR011992">
    <property type="entry name" value="EF-hand-dom_pair"/>
</dbReference>
<sequence>MFRYLLVFSLTFLLLTEDVYAWRRLRKFFRKVGRVIKRIPKEAANAVKTIAQVRTAVDAVKGVGAAVGKRSTDDKMFELNVCDFQSFDLDDDQRISETELSILIDITGLMDLDEFFEQMDINKDDVVTLEEYNSSQLIKDACT</sequence>
<dbReference type="Proteomes" id="UP000005408">
    <property type="component" value="Unassembled WGS sequence"/>
</dbReference>
<evidence type="ECO:0000256" key="2">
    <source>
        <dbReference type="SAM" id="SignalP"/>
    </source>
</evidence>
<feature type="signal peptide" evidence="2">
    <location>
        <begin position="1"/>
        <end position="21"/>
    </location>
</feature>
<name>A0A8W8NV77_MAGGI</name>
<evidence type="ECO:0008006" key="5">
    <source>
        <dbReference type="Google" id="ProtNLM"/>
    </source>
</evidence>
<organism evidence="3 4">
    <name type="scientific">Magallana gigas</name>
    <name type="common">Pacific oyster</name>
    <name type="synonym">Crassostrea gigas</name>
    <dbReference type="NCBI Taxonomy" id="29159"/>
    <lineage>
        <taxon>Eukaryota</taxon>
        <taxon>Metazoa</taxon>
        <taxon>Spiralia</taxon>
        <taxon>Lophotrochozoa</taxon>
        <taxon>Mollusca</taxon>
        <taxon>Bivalvia</taxon>
        <taxon>Autobranchia</taxon>
        <taxon>Pteriomorphia</taxon>
        <taxon>Ostreida</taxon>
        <taxon>Ostreoidea</taxon>
        <taxon>Ostreidae</taxon>
        <taxon>Magallana</taxon>
    </lineage>
</organism>
<protein>
    <recommendedName>
        <fullName evidence="5">Calmodulin</fullName>
    </recommendedName>
</protein>
<dbReference type="OMA" id="CDFQSFD"/>
<dbReference type="Gene3D" id="1.10.238.10">
    <property type="entry name" value="EF-hand"/>
    <property type="match status" value="1"/>
</dbReference>
<dbReference type="EnsemblMetazoa" id="G845.1">
    <property type="protein sequence ID" value="G845.1:cds"/>
    <property type="gene ID" value="G845"/>
</dbReference>
<keyword evidence="4" id="KW-1185">Reference proteome</keyword>
<keyword evidence="1" id="KW-0106">Calcium</keyword>
<feature type="chain" id="PRO_5042432210" description="Calmodulin" evidence="2">
    <location>
        <begin position="22"/>
        <end position="143"/>
    </location>
</feature>
<keyword evidence="2" id="KW-0732">Signal</keyword>
<dbReference type="EnsemblMetazoa" id="G845.4">
    <property type="protein sequence ID" value="G845.4:cds"/>
    <property type="gene ID" value="G845"/>
</dbReference>
<dbReference type="SUPFAM" id="SSF47473">
    <property type="entry name" value="EF-hand"/>
    <property type="match status" value="1"/>
</dbReference>